<comment type="caution">
    <text evidence="8">The sequence shown here is derived from an EMBL/GenBank/DDBJ whole genome shotgun (WGS) entry which is preliminary data.</text>
</comment>
<evidence type="ECO:0000256" key="4">
    <source>
        <dbReference type="ARBA" id="ARBA00023157"/>
    </source>
</evidence>
<keyword evidence="4" id="KW-1015">Disulfide bond</keyword>
<keyword evidence="9" id="KW-1185">Reference proteome</keyword>
<evidence type="ECO:0000256" key="1">
    <source>
        <dbReference type="ARBA" id="ARBA00004613"/>
    </source>
</evidence>
<evidence type="ECO:0000256" key="3">
    <source>
        <dbReference type="ARBA" id="ARBA00022729"/>
    </source>
</evidence>
<gene>
    <name evidence="8" type="ORF">PV327_007904</name>
</gene>
<dbReference type="PROSITE" id="PS51110">
    <property type="entry name" value="SAP_A"/>
    <property type="match status" value="2"/>
</dbReference>
<keyword evidence="3" id="KW-0732">Signal</keyword>
<dbReference type="GO" id="GO:0005576">
    <property type="term" value="C:extracellular region"/>
    <property type="evidence" value="ECO:0007669"/>
    <property type="project" value="UniProtKB-SubCell"/>
</dbReference>
<keyword evidence="6" id="KW-1133">Transmembrane helix</keyword>
<feature type="domain" description="Saposin A-type" evidence="7">
    <location>
        <begin position="130"/>
        <end position="170"/>
    </location>
</feature>
<dbReference type="Proteomes" id="UP001168972">
    <property type="component" value="Unassembled WGS sequence"/>
</dbReference>
<keyword evidence="2" id="KW-0964">Secreted</keyword>
<comment type="subcellular location">
    <subcellularLocation>
        <location evidence="1">Secreted</location>
    </subcellularLocation>
</comment>
<keyword evidence="6" id="KW-0472">Membrane</keyword>
<dbReference type="Pfam" id="PF02199">
    <property type="entry name" value="SapA"/>
    <property type="match status" value="2"/>
</dbReference>
<proteinExistence type="predicted"/>
<keyword evidence="5" id="KW-0325">Glycoprotein</keyword>
<dbReference type="InterPro" id="IPR003119">
    <property type="entry name" value="SAP_A"/>
</dbReference>
<protein>
    <recommendedName>
        <fullName evidence="7">Saposin A-type domain-containing protein</fullName>
    </recommendedName>
</protein>
<dbReference type="EMBL" id="JAQQBR010000004">
    <property type="protein sequence ID" value="KAK0179079.1"/>
    <property type="molecule type" value="Genomic_DNA"/>
</dbReference>
<organism evidence="8 9">
    <name type="scientific">Microctonus hyperodae</name>
    <name type="common">Parasitoid wasp</name>
    <dbReference type="NCBI Taxonomy" id="165561"/>
    <lineage>
        <taxon>Eukaryota</taxon>
        <taxon>Metazoa</taxon>
        <taxon>Ecdysozoa</taxon>
        <taxon>Arthropoda</taxon>
        <taxon>Hexapoda</taxon>
        <taxon>Insecta</taxon>
        <taxon>Pterygota</taxon>
        <taxon>Neoptera</taxon>
        <taxon>Endopterygota</taxon>
        <taxon>Hymenoptera</taxon>
        <taxon>Apocrita</taxon>
        <taxon>Ichneumonoidea</taxon>
        <taxon>Braconidae</taxon>
        <taxon>Euphorinae</taxon>
        <taxon>Microctonus</taxon>
    </lineage>
</organism>
<evidence type="ECO:0000259" key="7">
    <source>
        <dbReference type="PROSITE" id="PS51110"/>
    </source>
</evidence>
<accession>A0AA39KZ34</accession>
<evidence type="ECO:0000256" key="6">
    <source>
        <dbReference type="SAM" id="Phobius"/>
    </source>
</evidence>
<sequence length="190" mass="21605">MKLNQCPNFSSDDVVKSKVPRRSSSVEAQSLLNLFKKNSNKISKMFRWLLCLLLLSFTIYSMNARVLNCEDGPTYWCISRENAEKCKKLNQCPNFSSDDVLLTAKAIFEMARWGILCLAMVFIVYSVSVRTARVLNCDDGPAYWCVSKKTAKKCNKENQCPELYPSTPDILSLKHDNSIILKYLSIAIIP</sequence>
<reference evidence="8" key="2">
    <citation type="submission" date="2023-03" db="EMBL/GenBank/DDBJ databases">
        <authorList>
            <person name="Inwood S.N."/>
            <person name="Skelly J.G."/>
            <person name="Guhlin J."/>
            <person name="Harrop T.W.R."/>
            <person name="Goldson S.G."/>
            <person name="Dearden P.K."/>
        </authorList>
    </citation>
    <scope>NUCLEOTIDE SEQUENCE</scope>
    <source>
        <strain evidence="8">Lincoln</strain>
        <tissue evidence="8">Whole body</tissue>
    </source>
</reference>
<evidence type="ECO:0000313" key="9">
    <source>
        <dbReference type="Proteomes" id="UP001168972"/>
    </source>
</evidence>
<dbReference type="AlphaFoldDB" id="A0AA39KZ34"/>
<evidence type="ECO:0000256" key="2">
    <source>
        <dbReference type="ARBA" id="ARBA00022525"/>
    </source>
</evidence>
<feature type="transmembrane region" description="Helical" evidence="6">
    <location>
        <begin position="45"/>
        <end position="62"/>
    </location>
</feature>
<feature type="domain" description="Saposin A-type" evidence="7">
    <location>
        <begin position="62"/>
        <end position="102"/>
    </location>
</feature>
<feature type="transmembrane region" description="Helical" evidence="6">
    <location>
        <begin position="110"/>
        <end position="127"/>
    </location>
</feature>
<keyword evidence="6" id="KW-0812">Transmembrane</keyword>
<evidence type="ECO:0000313" key="8">
    <source>
        <dbReference type="EMBL" id="KAK0179079.1"/>
    </source>
</evidence>
<name>A0AA39KZ34_MICHY</name>
<reference evidence="8" key="1">
    <citation type="journal article" date="2023" name="bioRxiv">
        <title>Scaffold-level genome assemblies of two parasitoid biocontrol wasps reveal the parthenogenesis mechanism and an associated novel virus.</title>
        <authorList>
            <person name="Inwood S."/>
            <person name="Skelly J."/>
            <person name="Guhlin J."/>
            <person name="Harrop T."/>
            <person name="Goldson S."/>
            <person name="Dearden P."/>
        </authorList>
    </citation>
    <scope>NUCLEOTIDE SEQUENCE</scope>
    <source>
        <strain evidence="8">Lincoln</strain>
        <tissue evidence="8">Whole body</tissue>
    </source>
</reference>
<evidence type="ECO:0000256" key="5">
    <source>
        <dbReference type="ARBA" id="ARBA00023180"/>
    </source>
</evidence>